<dbReference type="Proteomes" id="UP000190460">
    <property type="component" value="Unassembled WGS sequence"/>
</dbReference>
<protein>
    <submittedName>
        <fullName evidence="5">Glycosyl transferase family 2</fullName>
    </submittedName>
</protein>
<evidence type="ECO:0000313" key="6">
    <source>
        <dbReference type="Proteomes" id="UP000190460"/>
    </source>
</evidence>
<feature type="domain" description="Glycosyltransferase 2-like" evidence="4">
    <location>
        <begin position="4"/>
        <end position="115"/>
    </location>
</feature>
<dbReference type="CDD" id="cd04196">
    <property type="entry name" value="GT_2_like_d"/>
    <property type="match status" value="1"/>
</dbReference>
<keyword evidence="6" id="KW-1185">Reference proteome</keyword>
<dbReference type="PANTHER" id="PTHR43685:SF5">
    <property type="entry name" value="GLYCOSYLTRANSFERASE EPSE-RELATED"/>
    <property type="match status" value="1"/>
</dbReference>
<name>A0A1T4X3C1_9GAMM</name>
<dbReference type="Gene3D" id="3.90.550.10">
    <property type="entry name" value="Spore Coat Polysaccharide Biosynthesis Protein SpsA, Chain A"/>
    <property type="match status" value="1"/>
</dbReference>
<comment type="similarity">
    <text evidence="1">Belongs to the glycosyltransferase 2 family.</text>
</comment>
<evidence type="ECO:0000259" key="4">
    <source>
        <dbReference type="Pfam" id="PF00535"/>
    </source>
</evidence>
<reference evidence="6" key="1">
    <citation type="submission" date="2017-02" db="EMBL/GenBank/DDBJ databases">
        <authorList>
            <person name="Varghese N."/>
            <person name="Submissions S."/>
        </authorList>
    </citation>
    <scope>NUCLEOTIDE SEQUENCE [LARGE SCALE GENOMIC DNA]</scope>
    <source>
        <strain evidence="6">ATCC 49788</strain>
    </source>
</reference>
<dbReference type="GO" id="GO:0016757">
    <property type="term" value="F:glycosyltransferase activity"/>
    <property type="evidence" value="ECO:0007669"/>
    <property type="project" value="UniProtKB-KW"/>
</dbReference>
<keyword evidence="2" id="KW-0328">Glycosyltransferase</keyword>
<sequence length="318" mass="36201">MKLSVALCTYNGEKYLAEQLESIARQTLTVDEILVCDDQSTDHTLSIAQQFLHQGLPLKIYQNPQRLGFSRNFAQAIQRCQGDIIFLCDQDDRWHPDKVAVMLSYFSQHPETLLLFSNGELVNAEAQPLNCQLWQALPSQPSVNPSFLDLLNHDWITGAACAFRRELIDYALPIPPYWIHDAWLGLIASAVGEVKAIPDLLIQYRQHDNNQIGLKPPTLKQKIAKLHQLVTTQPITTPEKYAPLLERLPASHPQHPYLAGKIRHLANRQHSHRLTGIFKEILNNGYTQYAHGWKSVVRDLLLLSYQTRLGIQPPSEIK</sequence>
<evidence type="ECO:0000256" key="2">
    <source>
        <dbReference type="ARBA" id="ARBA00022676"/>
    </source>
</evidence>
<dbReference type="InterPro" id="IPR029044">
    <property type="entry name" value="Nucleotide-diphossugar_trans"/>
</dbReference>
<gene>
    <name evidence="5" type="ORF">SAMN02745130_02490</name>
</gene>
<dbReference type="PANTHER" id="PTHR43685">
    <property type="entry name" value="GLYCOSYLTRANSFERASE"/>
    <property type="match status" value="1"/>
</dbReference>
<dbReference type="OrthoDB" id="9802649at2"/>
<dbReference type="Pfam" id="PF00535">
    <property type="entry name" value="Glycos_transf_2"/>
    <property type="match status" value="1"/>
</dbReference>
<organism evidence="5 6">
    <name type="scientific">Thiothrix eikelboomii</name>
    <dbReference type="NCBI Taxonomy" id="92487"/>
    <lineage>
        <taxon>Bacteria</taxon>
        <taxon>Pseudomonadati</taxon>
        <taxon>Pseudomonadota</taxon>
        <taxon>Gammaproteobacteria</taxon>
        <taxon>Thiotrichales</taxon>
        <taxon>Thiotrichaceae</taxon>
        <taxon>Thiothrix</taxon>
    </lineage>
</organism>
<dbReference type="AlphaFoldDB" id="A0A1T4X3C1"/>
<dbReference type="EMBL" id="FUYB01000012">
    <property type="protein sequence ID" value="SKA84114.1"/>
    <property type="molecule type" value="Genomic_DNA"/>
</dbReference>
<dbReference type="InterPro" id="IPR050834">
    <property type="entry name" value="Glycosyltransf_2"/>
</dbReference>
<evidence type="ECO:0000256" key="3">
    <source>
        <dbReference type="ARBA" id="ARBA00022679"/>
    </source>
</evidence>
<dbReference type="SUPFAM" id="SSF53448">
    <property type="entry name" value="Nucleotide-diphospho-sugar transferases"/>
    <property type="match status" value="1"/>
</dbReference>
<accession>A0A1T4X3C1</accession>
<proteinExistence type="inferred from homology"/>
<evidence type="ECO:0000313" key="5">
    <source>
        <dbReference type="EMBL" id="SKA84114.1"/>
    </source>
</evidence>
<evidence type="ECO:0000256" key="1">
    <source>
        <dbReference type="ARBA" id="ARBA00006739"/>
    </source>
</evidence>
<dbReference type="InterPro" id="IPR001173">
    <property type="entry name" value="Glyco_trans_2-like"/>
</dbReference>
<keyword evidence="3 5" id="KW-0808">Transferase</keyword>
<dbReference type="RefSeq" id="WP_078922960.1">
    <property type="nucleotide sequence ID" value="NZ_FUYB01000012.1"/>
</dbReference>
<dbReference type="STRING" id="92487.SAMN02745130_02490"/>